<feature type="domain" description="Condensation" evidence="1">
    <location>
        <begin position="6"/>
        <end position="85"/>
    </location>
</feature>
<dbReference type="Proteomes" id="UP000005466">
    <property type="component" value="Unassembled WGS sequence"/>
</dbReference>
<dbReference type="EMBL" id="ADWY01002474">
    <property type="protein sequence ID" value="EGH18210.1"/>
    <property type="molecule type" value="Genomic_DNA"/>
</dbReference>
<reference evidence="2 3" key="1">
    <citation type="journal article" date="2011" name="PLoS Pathog.">
        <title>Dynamic evolution of pathogenicity revealed by sequencing and comparative genomics of 19 Pseudomonas syringae isolates.</title>
        <authorList>
            <person name="Baltrus D.A."/>
            <person name="Nishimura M.T."/>
            <person name="Romanchuk A."/>
            <person name="Chang J.H."/>
            <person name="Mukhtar M.S."/>
            <person name="Cherkis K."/>
            <person name="Roach J."/>
            <person name="Grant S.R."/>
            <person name="Jones C.D."/>
            <person name="Dangl J.L."/>
        </authorList>
    </citation>
    <scope>NUCLEOTIDE SEQUENCE [LARGE SCALE GENOMIC DNA]</scope>
    <source>
        <strain evidence="3">race 4</strain>
    </source>
</reference>
<dbReference type="PANTHER" id="PTHR45398:SF1">
    <property type="entry name" value="ENZYME, PUTATIVE (JCVI)-RELATED"/>
    <property type="match status" value="1"/>
</dbReference>
<accession>F3CG18</accession>
<dbReference type="SUPFAM" id="SSF52777">
    <property type="entry name" value="CoA-dependent acyltransferases"/>
    <property type="match status" value="1"/>
</dbReference>
<dbReference type="Gene3D" id="3.30.559.10">
    <property type="entry name" value="Chloramphenicol acetyltransferase-like domain"/>
    <property type="match status" value="1"/>
</dbReference>
<dbReference type="AlphaFoldDB" id="F3CG18"/>
<name>F3CG18_PSESG</name>
<gene>
    <name evidence="2" type="ORF">Pgy4_35193</name>
</gene>
<dbReference type="InterPro" id="IPR001242">
    <property type="entry name" value="Condensation_dom"/>
</dbReference>
<dbReference type="GO" id="GO:0003824">
    <property type="term" value="F:catalytic activity"/>
    <property type="evidence" value="ECO:0007669"/>
    <property type="project" value="InterPro"/>
</dbReference>
<dbReference type="HOGENOM" id="CLU_2460079_0_0_6"/>
<proteinExistence type="predicted"/>
<dbReference type="PANTHER" id="PTHR45398">
    <property type="match status" value="1"/>
</dbReference>
<evidence type="ECO:0000259" key="1">
    <source>
        <dbReference type="Pfam" id="PF00668"/>
    </source>
</evidence>
<evidence type="ECO:0000313" key="2">
    <source>
        <dbReference type="EMBL" id="EGH18210.1"/>
    </source>
</evidence>
<feature type="non-terminal residue" evidence="2">
    <location>
        <position position="89"/>
    </location>
</feature>
<dbReference type="InterPro" id="IPR023213">
    <property type="entry name" value="CAT-like_dom_sf"/>
</dbReference>
<comment type="caution">
    <text evidence="2">The sequence shown here is derived from an EMBL/GenBank/DDBJ whole genome shotgun (WGS) entry which is preliminary data.</text>
</comment>
<evidence type="ECO:0000313" key="3">
    <source>
        <dbReference type="Proteomes" id="UP000005466"/>
    </source>
</evidence>
<sequence>KPLQTLDAIHLQAALTALIEQHDALRLGFTQQDGQWQATFGALNTRDLLWVHELDSIERLPELADEAQRSLDLKNGPLLRALLVNLPQG</sequence>
<organism evidence="2 3">
    <name type="scientific">Pseudomonas savastanoi pv. glycinea str. race 4</name>
    <dbReference type="NCBI Taxonomy" id="875330"/>
    <lineage>
        <taxon>Bacteria</taxon>
        <taxon>Pseudomonadati</taxon>
        <taxon>Pseudomonadota</taxon>
        <taxon>Gammaproteobacteria</taxon>
        <taxon>Pseudomonadales</taxon>
        <taxon>Pseudomonadaceae</taxon>
        <taxon>Pseudomonas</taxon>
    </lineage>
</organism>
<protein>
    <submittedName>
        <fullName evidence="2">Pyoverdine sidechain peptide synthetase II, D-Asp-L-Thr component</fullName>
    </submittedName>
</protein>
<dbReference type="Pfam" id="PF00668">
    <property type="entry name" value="Condensation"/>
    <property type="match status" value="1"/>
</dbReference>
<feature type="non-terminal residue" evidence="2">
    <location>
        <position position="1"/>
    </location>
</feature>